<dbReference type="SUPFAM" id="SSF51306">
    <property type="entry name" value="LexA/Signal peptidase"/>
    <property type="match status" value="1"/>
</dbReference>
<name>A0A1F5X4M9_9BACT</name>
<dbReference type="EMBL" id="MFIA01000014">
    <property type="protein sequence ID" value="OGF82823.1"/>
    <property type="molecule type" value="Genomic_DNA"/>
</dbReference>
<dbReference type="InterPro" id="IPR036286">
    <property type="entry name" value="LexA/Signal_pep-like_sf"/>
</dbReference>
<accession>A0A1F5X4M9</accession>
<dbReference type="InterPro" id="IPR015927">
    <property type="entry name" value="Peptidase_S24_S26A/B/C"/>
</dbReference>
<dbReference type="Pfam" id="PF00717">
    <property type="entry name" value="Peptidase_S24"/>
    <property type="match status" value="1"/>
</dbReference>
<dbReference type="Gene3D" id="2.10.109.10">
    <property type="entry name" value="Umud Fragment, subunit A"/>
    <property type="match status" value="1"/>
</dbReference>
<dbReference type="SUPFAM" id="SSF46785">
    <property type="entry name" value="Winged helix' DNA-binding domain"/>
    <property type="match status" value="1"/>
</dbReference>
<dbReference type="CDD" id="cd06529">
    <property type="entry name" value="S24_LexA-like"/>
    <property type="match status" value="1"/>
</dbReference>
<sequence length="195" mass="21923">MTKDNYSGKFAAFYKKYKRMPSYAEIMELFGYRSKNAAFKLVNKLVEMGVINKDKQGRLSPASIFGEIKVLGYIEAGFPTLVEEEVLHTRNLDDWLVASRDSTYLLQVRGDSMIEAGIMNGDTVIADRNRPAKNGDIVIAEVDGGWTMKYLKTCLPAGRKPSKVELLPANKNYKPIIPRHDLNIAAVVTSVIRKY</sequence>
<evidence type="ECO:0000313" key="3">
    <source>
        <dbReference type="Proteomes" id="UP000178046"/>
    </source>
</evidence>
<dbReference type="PANTHER" id="PTHR33516">
    <property type="entry name" value="LEXA REPRESSOR"/>
    <property type="match status" value="1"/>
</dbReference>
<organism evidence="2 3">
    <name type="scientific">Candidatus Giovannonibacteria bacterium RIFCSPLOWO2_01_FULL_44_16</name>
    <dbReference type="NCBI Taxonomy" id="1798348"/>
    <lineage>
        <taxon>Bacteria</taxon>
        <taxon>Candidatus Giovannoniibacteriota</taxon>
    </lineage>
</organism>
<dbReference type="Proteomes" id="UP000178046">
    <property type="component" value="Unassembled WGS sequence"/>
</dbReference>
<reference evidence="2 3" key="1">
    <citation type="journal article" date="2016" name="Nat. Commun.">
        <title>Thousands of microbial genomes shed light on interconnected biogeochemical processes in an aquifer system.</title>
        <authorList>
            <person name="Anantharaman K."/>
            <person name="Brown C.T."/>
            <person name="Hug L.A."/>
            <person name="Sharon I."/>
            <person name="Castelle C.J."/>
            <person name="Probst A.J."/>
            <person name="Thomas B.C."/>
            <person name="Singh A."/>
            <person name="Wilkins M.J."/>
            <person name="Karaoz U."/>
            <person name="Brodie E.L."/>
            <person name="Williams K.H."/>
            <person name="Hubbard S.S."/>
            <person name="Banfield J.F."/>
        </authorList>
    </citation>
    <scope>NUCLEOTIDE SEQUENCE [LARGE SCALE GENOMIC DNA]</scope>
</reference>
<dbReference type="Gene3D" id="1.10.10.10">
    <property type="entry name" value="Winged helix-like DNA-binding domain superfamily/Winged helix DNA-binding domain"/>
    <property type="match status" value="1"/>
</dbReference>
<feature type="domain" description="Peptidase S24/S26A/S26B/S26C" evidence="1">
    <location>
        <begin position="70"/>
        <end position="188"/>
    </location>
</feature>
<dbReference type="InterPro" id="IPR039418">
    <property type="entry name" value="LexA-like"/>
</dbReference>
<dbReference type="InterPro" id="IPR036390">
    <property type="entry name" value="WH_DNA-bd_sf"/>
</dbReference>
<proteinExistence type="predicted"/>
<evidence type="ECO:0000313" key="2">
    <source>
        <dbReference type="EMBL" id="OGF82823.1"/>
    </source>
</evidence>
<protein>
    <recommendedName>
        <fullName evidence="1">Peptidase S24/S26A/S26B/S26C domain-containing protein</fullName>
    </recommendedName>
</protein>
<gene>
    <name evidence="2" type="ORF">A2924_01330</name>
</gene>
<evidence type="ECO:0000259" key="1">
    <source>
        <dbReference type="Pfam" id="PF00717"/>
    </source>
</evidence>
<comment type="caution">
    <text evidence="2">The sequence shown here is derived from an EMBL/GenBank/DDBJ whole genome shotgun (WGS) entry which is preliminary data.</text>
</comment>
<dbReference type="PANTHER" id="PTHR33516:SF2">
    <property type="entry name" value="LEXA REPRESSOR-RELATED"/>
    <property type="match status" value="1"/>
</dbReference>
<dbReference type="AlphaFoldDB" id="A0A1F5X4M9"/>
<dbReference type="InterPro" id="IPR050077">
    <property type="entry name" value="LexA_repressor"/>
</dbReference>
<dbReference type="InterPro" id="IPR036388">
    <property type="entry name" value="WH-like_DNA-bd_sf"/>
</dbReference>